<organism evidence="2 3">
    <name type="scientific">Capsicum baccatum</name>
    <name type="common">Peruvian pepper</name>
    <dbReference type="NCBI Taxonomy" id="33114"/>
    <lineage>
        <taxon>Eukaryota</taxon>
        <taxon>Viridiplantae</taxon>
        <taxon>Streptophyta</taxon>
        <taxon>Embryophyta</taxon>
        <taxon>Tracheophyta</taxon>
        <taxon>Spermatophyta</taxon>
        <taxon>Magnoliopsida</taxon>
        <taxon>eudicotyledons</taxon>
        <taxon>Gunneridae</taxon>
        <taxon>Pentapetalae</taxon>
        <taxon>asterids</taxon>
        <taxon>lamiids</taxon>
        <taxon>Solanales</taxon>
        <taxon>Solanaceae</taxon>
        <taxon>Solanoideae</taxon>
        <taxon>Capsiceae</taxon>
        <taxon>Capsicum</taxon>
    </lineage>
</organism>
<reference evidence="3" key="2">
    <citation type="journal article" date="2017" name="J. Anim. Genet.">
        <title>Multiple reference genome sequences of hot pepper reveal the massive evolution of plant disease resistance genes by retroduplication.</title>
        <authorList>
            <person name="Kim S."/>
            <person name="Park J."/>
            <person name="Yeom S.-I."/>
            <person name="Kim Y.-M."/>
            <person name="Seo E."/>
            <person name="Kim K.-T."/>
            <person name="Kim M.-S."/>
            <person name="Lee J.M."/>
            <person name="Cheong K."/>
            <person name="Shin H.-S."/>
            <person name="Kim S.-B."/>
            <person name="Han K."/>
            <person name="Lee J."/>
            <person name="Park M."/>
            <person name="Lee H.-A."/>
            <person name="Lee H.-Y."/>
            <person name="Lee Y."/>
            <person name="Oh S."/>
            <person name="Lee J.H."/>
            <person name="Choi E."/>
            <person name="Choi E."/>
            <person name="Lee S.E."/>
            <person name="Jeon J."/>
            <person name="Kim H."/>
            <person name="Choi G."/>
            <person name="Song H."/>
            <person name="Lee J."/>
            <person name="Lee S.-C."/>
            <person name="Kwon J.-K."/>
            <person name="Lee H.-Y."/>
            <person name="Koo N."/>
            <person name="Hong Y."/>
            <person name="Kim R.W."/>
            <person name="Kang W.-H."/>
            <person name="Huh J.H."/>
            <person name="Kang B.-C."/>
            <person name="Yang T.-J."/>
            <person name="Lee Y.-H."/>
            <person name="Bennetzen J.L."/>
            <person name="Choi D."/>
        </authorList>
    </citation>
    <scope>NUCLEOTIDE SEQUENCE [LARGE SCALE GENOMIC DNA]</scope>
    <source>
        <strain evidence="3">cv. PBC81</strain>
    </source>
</reference>
<evidence type="ECO:0000313" key="2">
    <source>
        <dbReference type="EMBL" id="PHT27710.1"/>
    </source>
</evidence>
<gene>
    <name evidence="2" type="ORF">CQW23_32689</name>
</gene>
<evidence type="ECO:0000256" key="1">
    <source>
        <dbReference type="SAM" id="MobiDB-lite"/>
    </source>
</evidence>
<dbReference type="AlphaFoldDB" id="A0A2G2V3Z8"/>
<dbReference type="PANTHER" id="PTHR47188">
    <property type="entry name" value="PROTEIN TAR1"/>
    <property type="match status" value="1"/>
</dbReference>
<reference evidence="2 3" key="1">
    <citation type="journal article" date="2017" name="Genome Biol.">
        <title>New reference genome sequences of hot pepper reveal the massive evolution of plant disease-resistance genes by retroduplication.</title>
        <authorList>
            <person name="Kim S."/>
            <person name="Park J."/>
            <person name="Yeom S.I."/>
            <person name="Kim Y.M."/>
            <person name="Seo E."/>
            <person name="Kim K.T."/>
            <person name="Kim M.S."/>
            <person name="Lee J.M."/>
            <person name="Cheong K."/>
            <person name="Shin H.S."/>
            <person name="Kim S.B."/>
            <person name="Han K."/>
            <person name="Lee J."/>
            <person name="Park M."/>
            <person name="Lee H.A."/>
            <person name="Lee H.Y."/>
            <person name="Lee Y."/>
            <person name="Oh S."/>
            <person name="Lee J.H."/>
            <person name="Choi E."/>
            <person name="Choi E."/>
            <person name="Lee S.E."/>
            <person name="Jeon J."/>
            <person name="Kim H."/>
            <person name="Choi G."/>
            <person name="Song H."/>
            <person name="Lee J."/>
            <person name="Lee S.C."/>
            <person name="Kwon J.K."/>
            <person name="Lee H.Y."/>
            <person name="Koo N."/>
            <person name="Hong Y."/>
            <person name="Kim R.W."/>
            <person name="Kang W.H."/>
            <person name="Huh J.H."/>
            <person name="Kang B.C."/>
            <person name="Yang T.J."/>
            <person name="Lee Y.H."/>
            <person name="Bennetzen J.L."/>
            <person name="Choi D."/>
        </authorList>
    </citation>
    <scope>NUCLEOTIDE SEQUENCE [LARGE SCALE GENOMIC DNA]</scope>
    <source>
        <strain evidence="3">cv. PBC81</strain>
    </source>
</reference>
<dbReference type="GO" id="GO:0043457">
    <property type="term" value="P:regulation of cellular respiration"/>
    <property type="evidence" value="ECO:0007669"/>
    <property type="project" value="InterPro"/>
</dbReference>
<keyword evidence="3" id="KW-1185">Reference proteome</keyword>
<evidence type="ECO:0000313" key="3">
    <source>
        <dbReference type="Proteomes" id="UP000224567"/>
    </source>
</evidence>
<comment type="caution">
    <text evidence="2">The sequence shown here is derived from an EMBL/GenBank/DDBJ whole genome shotgun (WGS) entry which is preliminary data.</text>
</comment>
<feature type="region of interest" description="Disordered" evidence="1">
    <location>
        <begin position="295"/>
        <end position="319"/>
    </location>
</feature>
<dbReference type="Proteomes" id="UP000224567">
    <property type="component" value="Unassembled WGS sequence"/>
</dbReference>
<name>A0A2G2V3Z8_CAPBA</name>
<sequence>MDRLIAVLHPSRGASPAPIRFPPDNFKHSLTLFSKSFSSFPRGTCSLSVFRPYLALDGIHRPIWAAFPNDPTHRQRLMVRQVPGTTGFSPSPALPSRGLGPGPPLTTALQTTIRTTEPPDSKAGLFPVHLPLLRKSLQTCPRPNGFGRNLLSKTQWFTGFCNSHQVSHFATFFIDARDEISVAESLFRLQKKHRSPRRTPWMGREGQAIDSSIPLHFPRRGSLVTLRARWAHAPGMGGGTRARCWSTPPARTPQLLNTFAGSFCCAGFDNDPSAGSPTETLLRLVLPLNDKVQWTSRDFSGSEPPTLPRSEHFTGSFNR</sequence>
<proteinExistence type="predicted"/>
<dbReference type="OrthoDB" id="8092968at2759"/>
<dbReference type="EMBL" id="MLFT02000327">
    <property type="protein sequence ID" value="PHT27710.1"/>
    <property type="molecule type" value="Genomic_DNA"/>
</dbReference>
<accession>A0A2G2V3Z8</accession>
<dbReference type="InterPro" id="IPR044792">
    <property type="entry name" value="TAR1"/>
</dbReference>
<protein>
    <submittedName>
        <fullName evidence="2">Protein TAR1</fullName>
    </submittedName>
</protein>
<dbReference type="PANTHER" id="PTHR47188:SF1">
    <property type="entry name" value="PROTEIN TAR1"/>
    <property type="match status" value="1"/>
</dbReference>